<protein>
    <submittedName>
        <fullName evidence="7">Putative cation-transporting ATPase F</fullName>
        <ecNumber evidence="7">3.6.3.-</ecNumber>
    </submittedName>
</protein>
<evidence type="ECO:0000313" key="7">
    <source>
        <dbReference type="EMBL" id="OPZ89467.1"/>
    </source>
</evidence>
<dbReference type="EMBL" id="MWAK01000363">
    <property type="protein sequence ID" value="OPZ89467.1"/>
    <property type="molecule type" value="Genomic_DNA"/>
</dbReference>
<dbReference type="GO" id="GO:0005886">
    <property type="term" value="C:plasma membrane"/>
    <property type="evidence" value="ECO:0007669"/>
    <property type="project" value="UniProtKB-SubCell"/>
</dbReference>
<dbReference type="PRINTS" id="PR00119">
    <property type="entry name" value="CATATPASE"/>
</dbReference>
<dbReference type="InterPro" id="IPR001757">
    <property type="entry name" value="P_typ_ATPase"/>
</dbReference>
<evidence type="ECO:0000256" key="5">
    <source>
        <dbReference type="SAM" id="Phobius"/>
    </source>
</evidence>
<dbReference type="SUPFAM" id="SSF81665">
    <property type="entry name" value="Calcium ATPase, transmembrane domain M"/>
    <property type="match status" value="1"/>
</dbReference>
<dbReference type="InterPro" id="IPR036412">
    <property type="entry name" value="HAD-like_sf"/>
</dbReference>
<dbReference type="GO" id="GO:0005524">
    <property type="term" value="F:ATP binding"/>
    <property type="evidence" value="ECO:0007669"/>
    <property type="project" value="InterPro"/>
</dbReference>
<proteinExistence type="predicted"/>
<keyword evidence="2 5" id="KW-0812">Transmembrane</keyword>
<dbReference type="Gene3D" id="1.20.1110.10">
    <property type="entry name" value="Calcium-transporting ATPase, transmembrane domain"/>
    <property type="match status" value="1"/>
</dbReference>
<feature type="transmembrane region" description="Helical" evidence="5">
    <location>
        <begin position="202"/>
        <end position="222"/>
    </location>
</feature>
<dbReference type="PANTHER" id="PTHR43294">
    <property type="entry name" value="SODIUM/POTASSIUM-TRANSPORTING ATPASE SUBUNIT ALPHA"/>
    <property type="match status" value="1"/>
</dbReference>
<evidence type="ECO:0000256" key="1">
    <source>
        <dbReference type="ARBA" id="ARBA00004370"/>
    </source>
</evidence>
<name>A0A1V5M8A9_UNCT6</name>
<gene>
    <name evidence="7" type="primary">ctpF</name>
    <name evidence="7" type="ORF">BWY73_01500</name>
</gene>
<dbReference type="InterPro" id="IPR006068">
    <property type="entry name" value="ATPase_P-typ_cation-transptr_C"/>
</dbReference>
<accession>A0A1V5M8A9</accession>
<organism evidence="7">
    <name type="scientific">candidate division TA06 bacterium ADurb.Bin417</name>
    <dbReference type="NCBI Taxonomy" id="1852828"/>
    <lineage>
        <taxon>Bacteria</taxon>
        <taxon>Bacteria division TA06</taxon>
    </lineage>
</organism>
<evidence type="ECO:0000259" key="6">
    <source>
        <dbReference type="Pfam" id="PF00689"/>
    </source>
</evidence>
<dbReference type="NCBIfam" id="TIGR01494">
    <property type="entry name" value="ATPase_P-type"/>
    <property type="match status" value="1"/>
</dbReference>
<reference evidence="7" key="1">
    <citation type="submission" date="2017-02" db="EMBL/GenBank/DDBJ databases">
        <title>Delving into the versatile metabolic prowess of the omnipresent phylum Bacteroidetes.</title>
        <authorList>
            <person name="Nobu M.K."/>
            <person name="Mei R."/>
            <person name="Narihiro T."/>
            <person name="Kuroda K."/>
            <person name="Liu W.-T."/>
        </authorList>
    </citation>
    <scope>NUCLEOTIDE SEQUENCE</scope>
    <source>
        <strain evidence="7">ADurb.Bin417</strain>
    </source>
</reference>
<keyword evidence="7" id="KW-0378">Hydrolase</keyword>
<dbReference type="PANTHER" id="PTHR43294:SF20">
    <property type="entry name" value="P-TYPE ATPASE"/>
    <property type="match status" value="1"/>
</dbReference>
<dbReference type="GO" id="GO:0016887">
    <property type="term" value="F:ATP hydrolysis activity"/>
    <property type="evidence" value="ECO:0007669"/>
    <property type="project" value="InterPro"/>
</dbReference>
<dbReference type="Pfam" id="PF00689">
    <property type="entry name" value="Cation_ATPase_C"/>
    <property type="match status" value="1"/>
</dbReference>
<feature type="domain" description="Cation-transporting P-type ATPase C-terminal" evidence="6">
    <location>
        <begin position="86"/>
        <end position="256"/>
    </location>
</feature>
<dbReference type="InterPro" id="IPR023214">
    <property type="entry name" value="HAD_sf"/>
</dbReference>
<comment type="caution">
    <text evidence="7">The sequence shown here is derived from an EMBL/GenBank/DDBJ whole genome shotgun (WGS) entry which is preliminary data.</text>
</comment>
<dbReference type="PRINTS" id="PR00120">
    <property type="entry name" value="HATPASE"/>
</dbReference>
<keyword evidence="3 5" id="KW-1133">Transmembrane helix</keyword>
<evidence type="ECO:0000256" key="2">
    <source>
        <dbReference type="ARBA" id="ARBA00022692"/>
    </source>
</evidence>
<keyword evidence="4 5" id="KW-0472">Membrane</keyword>
<dbReference type="AlphaFoldDB" id="A0A1V5M8A9"/>
<comment type="subcellular location">
    <subcellularLocation>
        <location evidence="1">Membrane</location>
    </subcellularLocation>
</comment>
<evidence type="ECO:0000256" key="4">
    <source>
        <dbReference type="ARBA" id="ARBA00023136"/>
    </source>
</evidence>
<dbReference type="Gene3D" id="3.40.50.1000">
    <property type="entry name" value="HAD superfamily/HAD-like"/>
    <property type="match status" value="1"/>
</dbReference>
<feature type="transmembrane region" description="Helical" evidence="5">
    <location>
        <begin position="138"/>
        <end position="157"/>
    </location>
</feature>
<dbReference type="EC" id="3.6.3.-" evidence="7"/>
<dbReference type="Proteomes" id="UP000485484">
    <property type="component" value="Unassembled WGS sequence"/>
</dbReference>
<dbReference type="InterPro" id="IPR050510">
    <property type="entry name" value="Cation_transp_ATPase_P-type"/>
</dbReference>
<dbReference type="InterPro" id="IPR023298">
    <property type="entry name" value="ATPase_P-typ_TM_dom_sf"/>
</dbReference>
<evidence type="ECO:0000256" key="3">
    <source>
        <dbReference type="ARBA" id="ARBA00022989"/>
    </source>
</evidence>
<sequence length="265" mass="29339">MTGDGLNDAPALSAADIGVAMGITGTDIAKDASDIVIADDNFATIVNAVEEGRGITANMRKTLIYLLTSSNTEVLVLLTTMLVGLPLPLLPLMILWINLLTDGAQTVNLIMEPKEDVMSQPPDPKEEPLLTPQIWKRLLVRVPVMATGIFGLFFYELKIGTTLAYARTVAFTTLACSQWMNGLSSRSLTRSVFRMSLLSNKYLLYGLSVAVSLQLLVVYNPFFQRVFETQALKLIDWMKIIAASTAVLWAEEIKKYYRRRQAART</sequence>
<feature type="transmembrane region" description="Helical" evidence="5">
    <location>
        <begin position="234"/>
        <end position="250"/>
    </location>
</feature>
<dbReference type="SUPFAM" id="SSF56784">
    <property type="entry name" value="HAD-like"/>
    <property type="match status" value="1"/>
</dbReference>